<evidence type="ECO:0000259" key="3">
    <source>
        <dbReference type="Pfam" id="PF03372"/>
    </source>
</evidence>
<protein>
    <recommendedName>
        <fullName evidence="6">Retrotransposon protein, putative, unclassified</fullName>
    </recommendedName>
</protein>
<dbReference type="AlphaFoldDB" id="Q5W6F4"/>
<feature type="region of interest" description="Disordered" evidence="1">
    <location>
        <begin position="304"/>
        <end position="325"/>
    </location>
</feature>
<name>Q5W6F4_ORYSJ</name>
<dbReference type="Gene3D" id="3.60.10.10">
    <property type="entry name" value="Endonuclease/exonuclease/phosphatase"/>
    <property type="match status" value="1"/>
</dbReference>
<feature type="domain" description="Reverse transcriptase" evidence="2">
    <location>
        <begin position="1155"/>
        <end position="1236"/>
    </location>
</feature>
<dbReference type="InterPro" id="IPR000477">
    <property type="entry name" value="RT_dom"/>
</dbReference>
<feature type="compositionally biased region" description="Gly residues" evidence="1">
    <location>
        <begin position="312"/>
        <end position="325"/>
    </location>
</feature>
<dbReference type="SUPFAM" id="SSF56219">
    <property type="entry name" value="DNase I-like"/>
    <property type="match status" value="1"/>
</dbReference>
<dbReference type="EMBL" id="AC136224">
    <property type="protein sequence ID" value="AAV44086.1"/>
    <property type="molecule type" value="Genomic_DNA"/>
</dbReference>
<dbReference type="PANTHER" id="PTHR33170">
    <property type="entry name" value="DUF4283 DOMAIN-CONTAINING PROTEIN-RELATED"/>
    <property type="match status" value="1"/>
</dbReference>
<dbReference type="GO" id="GO:0003824">
    <property type="term" value="F:catalytic activity"/>
    <property type="evidence" value="ECO:0007669"/>
    <property type="project" value="InterPro"/>
</dbReference>
<dbReference type="CDD" id="cd01650">
    <property type="entry name" value="RT_nLTR_like"/>
    <property type="match status" value="1"/>
</dbReference>
<dbReference type="Pfam" id="PF00078">
    <property type="entry name" value="RVT_1"/>
    <property type="match status" value="1"/>
</dbReference>
<evidence type="ECO:0000256" key="1">
    <source>
        <dbReference type="SAM" id="MobiDB-lite"/>
    </source>
</evidence>
<feature type="compositionally biased region" description="Gly residues" evidence="1">
    <location>
        <begin position="597"/>
        <end position="607"/>
    </location>
</feature>
<reference evidence="5" key="1">
    <citation type="journal article" date="2005" name="Nature">
        <title>The map-based sequence of the rice genome.</title>
        <authorList>
            <consortium name="International rice genome sequencing project (IRGSP)"/>
            <person name="Matsumoto T."/>
            <person name="Wu J."/>
            <person name="Kanamori H."/>
            <person name="Katayose Y."/>
            <person name="Fujisawa M."/>
            <person name="Namiki N."/>
            <person name="Mizuno H."/>
            <person name="Yamamoto K."/>
            <person name="Antonio B.A."/>
            <person name="Baba T."/>
            <person name="Sakata K."/>
            <person name="Nagamura Y."/>
            <person name="Aoki H."/>
            <person name="Arikawa K."/>
            <person name="Arita K."/>
            <person name="Bito T."/>
            <person name="Chiden Y."/>
            <person name="Fujitsuka N."/>
            <person name="Fukunaka R."/>
            <person name="Hamada M."/>
            <person name="Harada C."/>
            <person name="Hayashi A."/>
            <person name="Hijishita S."/>
            <person name="Honda M."/>
            <person name="Hosokawa S."/>
            <person name="Ichikawa Y."/>
            <person name="Idonuma A."/>
            <person name="Iijima M."/>
            <person name="Ikeda M."/>
            <person name="Ikeno M."/>
            <person name="Ito K."/>
            <person name="Ito S."/>
            <person name="Ito T."/>
            <person name="Ito Y."/>
            <person name="Ito Y."/>
            <person name="Iwabuchi A."/>
            <person name="Kamiya K."/>
            <person name="Karasawa W."/>
            <person name="Kurita K."/>
            <person name="Katagiri S."/>
            <person name="Kikuta A."/>
            <person name="Kobayashi H."/>
            <person name="Kobayashi N."/>
            <person name="Machita K."/>
            <person name="Maehara T."/>
            <person name="Masukawa M."/>
            <person name="Mizubayashi T."/>
            <person name="Mukai Y."/>
            <person name="Nagasaki H."/>
            <person name="Nagata Y."/>
            <person name="Naito S."/>
            <person name="Nakashima M."/>
            <person name="Nakama Y."/>
            <person name="Nakamichi Y."/>
            <person name="Nakamura M."/>
            <person name="Meguro A."/>
            <person name="Negishi M."/>
            <person name="Ohta I."/>
            <person name="Ohta T."/>
            <person name="Okamoto M."/>
            <person name="Ono N."/>
            <person name="Saji S."/>
            <person name="Sakaguchi M."/>
            <person name="Sakai K."/>
            <person name="Shibata M."/>
            <person name="Shimokawa T."/>
            <person name="Song J."/>
            <person name="Takazaki Y."/>
            <person name="Terasawa K."/>
            <person name="Tsugane M."/>
            <person name="Tsuji K."/>
            <person name="Ueda S."/>
            <person name="Waki K."/>
            <person name="Yamagata H."/>
            <person name="Yamamoto M."/>
            <person name="Yamamoto S."/>
            <person name="Yamane H."/>
            <person name="Yoshiki S."/>
            <person name="Yoshihara R."/>
            <person name="Yukawa K."/>
            <person name="Zhong H."/>
            <person name="Yano M."/>
            <person name="Yuan Q."/>
            <person name="Ouyang S."/>
            <person name="Liu J."/>
            <person name="Jones K.M."/>
            <person name="Gansberger K."/>
            <person name="Moffat K."/>
            <person name="Hill J."/>
            <person name="Bera J."/>
            <person name="Fadrosh D."/>
            <person name="Jin S."/>
            <person name="Johri S."/>
            <person name="Kim M."/>
            <person name="Overton L."/>
            <person name="Reardon M."/>
            <person name="Tsitrin T."/>
            <person name="Vuong H."/>
            <person name="Weaver B."/>
            <person name="Ciecko A."/>
            <person name="Tallon L."/>
            <person name="Jackson J."/>
            <person name="Pai G."/>
            <person name="Aken S.V."/>
            <person name="Utterback T."/>
            <person name="Reidmuller S."/>
            <person name="Feldblyum T."/>
            <person name="Hsiao J."/>
            <person name="Zismann V."/>
            <person name="Iobst S."/>
            <person name="de Vazeille A.R."/>
            <person name="Buell C.R."/>
            <person name="Ying K."/>
            <person name="Li Y."/>
            <person name="Lu T."/>
            <person name="Huang Y."/>
            <person name="Zhao Q."/>
            <person name="Feng Q."/>
            <person name="Zhang L."/>
            <person name="Zhu J."/>
            <person name="Weng Q."/>
            <person name="Mu J."/>
            <person name="Lu Y."/>
            <person name="Fan D."/>
            <person name="Liu Y."/>
            <person name="Guan J."/>
            <person name="Zhang Y."/>
            <person name="Yu S."/>
            <person name="Liu X."/>
            <person name="Zhang Y."/>
            <person name="Hong G."/>
            <person name="Han B."/>
            <person name="Choisne N."/>
            <person name="Demange N."/>
            <person name="Orjeda G."/>
            <person name="Samain S."/>
            <person name="Cattolico L."/>
            <person name="Pelletier E."/>
            <person name="Couloux A."/>
            <person name="Segurens B."/>
            <person name="Wincker P."/>
            <person name="D'Hont A."/>
            <person name="Scarpelli C."/>
            <person name="Weissenbach J."/>
            <person name="Salanoubat M."/>
            <person name="Quetier F."/>
            <person name="Yu Y."/>
            <person name="Kim H.R."/>
            <person name="Rambo T."/>
            <person name="Currie J."/>
            <person name="Collura K."/>
            <person name="Luo M."/>
            <person name="Yang T."/>
            <person name="Ammiraju J.S.S."/>
            <person name="Engler F."/>
            <person name="Soderlund C."/>
            <person name="Wing R.A."/>
            <person name="Palmer L.E."/>
            <person name="de la Bastide M."/>
            <person name="Spiegel L."/>
            <person name="Nascimento L."/>
            <person name="Zutavern T."/>
            <person name="O'Shaughnessy A."/>
            <person name="Dike S."/>
            <person name="Dedhia N."/>
            <person name="Preston R."/>
            <person name="Balija V."/>
            <person name="McCombie W.R."/>
            <person name="Chow T."/>
            <person name="Chen H."/>
            <person name="Chung M."/>
            <person name="Chen C."/>
            <person name="Shaw J."/>
            <person name="Wu H."/>
            <person name="Hsiao K."/>
            <person name="Chao Y."/>
            <person name="Chu M."/>
            <person name="Cheng C."/>
            <person name="Hour A."/>
            <person name="Lee P."/>
            <person name="Lin S."/>
            <person name="Lin Y."/>
            <person name="Liou J."/>
            <person name="Liu S."/>
            <person name="Hsing Y."/>
            <person name="Raghuvanshi S."/>
            <person name="Mohanty A."/>
            <person name="Bharti A.K."/>
            <person name="Gaur A."/>
            <person name="Gupta V."/>
            <person name="Kumar D."/>
            <person name="Ravi V."/>
            <person name="Vij S."/>
            <person name="Kapur A."/>
            <person name="Khurana P."/>
            <person name="Khurana P."/>
            <person name="Khurana J.P."/>
            <person name="Tyagi A.K."/>
            <person name="Gaikwad K."/>
            <person name="Singh A."/>
            <person name="Dalal V."/>
            <person name="Srivastava S."/>
            <person name="Dixit A."/>
            <person name="Pal A.K."/>
            <person name="Ghazi I.A."/>
            <person name="Yadav M."/>
            <person name="Pandit A."/>
            <person name="Bhargava A."/>
            <person name="Sureshbabu K."/>
            <person name="Batra K."/>
            <person name="Sharma T.R."/>
            <person name="Mohapatra T."/>
            <person name="Singh N.K."/>
            <person name="Messing J."/>
            <person name="Nelson A.B."/>
            <person name="Fuks G."/>
            <person name="Kavchok S."/>
            <person name="Keizer G."/>
            <person name="Linton E."/>
            <person name="Llaca V."/>
            <person name="Song R."/>
            <person name="Tanyolac B."/>
            <person name="Young S."/>
            <person name="Ho-Il K."/>
            <person name="Hahn J.H."/>
            <person name="Sangsakoo G."/>
            <person name="Vanavichit A."/>
            <person name="de Mattos Luiz.A.T."/>
            <person name="Zimmer P.D."/>
            <person name="Malone G."/>
            <person name="Dellagostin O."/>
            <person name="de Oliveira A.C."/>
            <person name="Bevan M."/>
            <person name="Bancroft I."/>
            <person name="Minx P."/>
            <person name="Cordum H."/>
            <person name="Wilson R."/>
            <person name="Cheng Z."/>
            <person name="Jin W."/>
            <person name="Jiang J."/>
            <person name="Leong S.A."/>
            <person name="Iwama H."/>
            <person name="Gojobori T."/>
            <person name="Itoh T."/>
            <person name="Niimura Y."/>
            <person name="Fujii Y."/>
            <person name="Habara T."/>
            <person name="Sakai H."/>
            <person name="Sato Y."/>
            <person name="Wilson G."/>
            <person name="Kumar K."/>
            <person name="McCouch S."/>
            <person name="Juretic N."/>
            <person name="Hoen D."/>
            <person name="Wright S."/>
            <person name="Bruskiewich R."/>
            <person name="Bureau T."/>
            <person name="Miyao A."/>
            <person name="Hirochika H."/>
            <person name="Nishikawa T."/>
            <person name="Kadowaki K."/>
            <person name="Sugiura M."/>
            <person name="Burr B."/>
            <person name="Sasaki T."/>
        </authorList>
    </citation>
    <scope>NUCLEOTIDE SEQUENCE [LARGE SCALE GENOMIC DNA]</scope>
    <source>
        <strain evidence="5">cv. Nipponbare</strain>
    </source>
</reference>
<dbReference type="PANTHER" id="PTHR33170:SF41">
    <property type="entry name" value="CCHC-TYPE DOMAIN-CONTAINING PROTEIN"/>
    <property type="match status" value="1"/>
</dbReference>
<evidence type="ECO:0000313" key="5">
    <source>
        <dbReference type="Proteomes" id="UP000000763"/>
    </source>
</evidence>
<dbReference type="InterPro" id="IPR005135">
    <property type="entry name" value="Endo/exonuclease/phosphatase"/>
</dbReference>
<dbReference type="InterPro" id="IPR036691">
    <property type="entry name" value="Endo/exonu/phosph_ase_sf"/>
</dbReference>
<accession>Q5W6F4</accession>
<gene>
    <name evidence="4" type="primary">OSJNBb0006B22.8</name>
</gene>
<feature type="region of interest" description="Disordered" evidence="1">
    <location>
        <begin position="584"/>
        <end position="612"/>
    </location>
</feature>
<sequence>MDELLLLLLLLRRRSPARRRAPPARPHRRIQMAAGWSVCPVGDVRRHVEAELAATVLESLTKEAAAPPACRIHPLPLVAPRPAEKRRGLAAWMVWFASLTSYLELSNEPSQAGFLARYDNEPSRASSYLNELDRAELARYPPLDIVLSMGRTKEYYTSFTKSTTRWNNSAGGHGWRGGFGLNAGPSGGGFNGAGFQHSLGFAARPDGGGVGAGNLVFGAVPGMSAPVFPAAGGGVLPAGALLTGVAPGGGLQMAGGGVLTGVLPAGAVPTSGAPGGRLQMAAGGLQSGALLTGGVPGGGLQAGFPTNDATPGAGGPTAGGPAGGSVPSGGAFGAFALAPSASVCGGGKESQVHGEPVQHEMAACLVDVGKGKSKVESKGSAGHKIKHEPRAALIKVSKGKLSVNDVIVELERLIPGRWRWVVHDNGDDTFRTMFPSAAELRRMVEWGKVHTKVGEAEMEIVERGVGNEVKYVIPKVWVQCKGLPSELREYLIIWAVGSILSITKAVDMLFTRRYDIARLQVLALDPSLIPDVVDVVIGDHLYELAFKVEPESGADEPVPMEMENVDDGNLEEKDDGNMKQVLGKEVGGDSGNNSMMGSGGQSSGVGGSSVPSAQLSLLPEYDGLTTSDEEFDGLEEEPVVVEKLRTQESLGAKLAAIPEAVISPSRKSKRRASDSDQIVLERAEKLKTEKNLVNMQAKDDVINDLKSIEEKRLGNFVCSSVNQATTSIVESELLDDHLDDNTLLQHLCGDIMEENEFKEQFLTELVNMCSHETLPILIGGDFNILRSHDEKNNDNYDDRWPFLFNAIIDGLCLREIQMSGRNFTWANNLANPTYEKLDRVLMSTEWEQKFPLSSVVALNRDISDHTPLPLNTNSSSLSNAQHSFKFELGWLLRDGFVEMVKEIWSSVDEGNTAMERWQAKIRRLRQHLRGWSKHSSGLYKKEKKKILDKLDLLDKKAENSLLSPEELDIRWFCRNRLSSILREEEIKWYQRAKSKDILEGDSNTKYFHLVANGKHRKTRIFQLQDSDHLIDGDANLKSHITTYYKGLFGPPDDSLLQFDESRVADIPQISLLENEALTQDFTEKEIKKAIFQMEHNKASGPDGFPAEFYQVFWNVIKNDLLDLFKEFHNGSLPLFSLNFGTIILLPKCVEAMKIQQYRPICLLNVSFKIFTKVATNRVMSVAQKVISPTQTAFIPGRNIMEGVVILHETLHELHRKNNSDVIRKIDFEKAYDKVKWR</sequence>
<evidence type="ECO:0000259" key="2">
    <source>
        <dbReference type="Pfam" id="PF00078"/>
    </source>
</evidence>
<evidence type="ECO:0008006" key="6">
    <source>
        <dbReference type="Google" id="ProtNLM"/>
    </source>
</evidence>
<evidence type="ECO:0000313" key="4">
    <source>
        <dbReference type="EMBL" id="AAV44086.1"/>
    </source>
</evidence>
<reference evidence="5" key="2">
    <citation type="journal article" date="2008" name="Nucleic Acids Res.">
        <title>The rice annotation project database (RAP-DB): 2008 update.</title>
        <authorList>
            <consortium name="The rice annotation project (RAP)"/>
        </authorList>
    </citation>
    <scope>GENOME REANNOTATION</scope>
    <source>
        <strain evidence="5">cv. Nipponbare</strain>
    </source>
</reference>
<dbReference type="Pfam" id="PF03372">
    <property type="entry name" value="Exo_endo_phos"/>
    <property type="match status" value="1"/>
</dbReference>
<dbReference type="Proteomes" id="UP000000763">
    <property type="component" value="Chromosome 5"/>
</dbReference>
<organism evidence="4 5">
    <name type="scientific">Oryza sativa subsp. japonica</name>
    <name type="common">Rice</name>
    <dbReference type="NCBI Taxonomy" id="39947"/>
    <lineage>
        <taxon>Eukaryota</taxon>
        <taxon>Viridiplantae</taxon>
        <taxon>Streptophyta</taxon>
        <taxon>Embryophyta</taxon>
        <taxon>Tracheophyta</taxon>
        <taxon>Spermatophyta</taxon>
        <taxon>Magnoliopsida</taxon>
        <taxon>Liliopsida</taxon>
        <taxon>Poales</taxon>
        <taxon>Poaceae</taxon>
        <taxon>BOP clade</taxon>
        <taxon>Oryzoideae</taxon>
        <taxon>Oryzeae</taxon>
        <taxon>Oryzinae</taxon>
        <taxon>Oryza</taxon>
        <taxon>Oryza sativa</taxon>
    </lineage>
</organism>
<feature type="domain" description="Endonuclease/exonuclease/phosphatase" evidence="3">
    <location>
        <begin position="758"/>
        <end position="865"/>
    </location>
</feature>
<proteinExistence type="predicted"/>